<dbReference type="GO" id="GO:0006351">
    <property type="term" value="P:DNA-templated transcription"/>
    <property type="evidence" value="ECO:0007669"/>
    <property type="project" value="InterPro"/>
</dbReference>
<dbReference type="GO" id="GO:0003677">
    <property type="term" value="F:DNA binding"/>
    <property type="evidence" value="ECO:0007669"/>
    <property type="project" value="InterPro"/>
</dbReference>
<dbReference type="InterPro" id="IPR036864">
    <property type="entry name" value="Zn2-C6_fun-type_DNA-bd_sf"/>
</dbReference>
<dbReference type="PROSITE" id="PS00463">
    <property type="entry name" value="ZN2_CY6_FUNGAL_1"/>
    <property type="match status" value="1"/>
</dbReference>
<dbReference type="GO" id="GO:0008270">
    <property type="term" value="F:zinc ion binding"/>
    <property type="evidence" value="ECO:0007669"/>
    <property type="project" value="InterPro"/>
</dbReference>
<feature type="compositionally biased region" description="Low complexity" evidence="5">
    <location>
        <begin position="683"/>
        <end position="694"/>
    </location>
</feature>
<dbReference type="OrthoDB" id="424974at2759"/>
<keyword evidence="8" id="KW-1185">Reference proteome</keyword>
<dbReference type="InterPro" id="IPR001138">
    <property type="entry name" value="Zn2Cys6_DnaBD"/>
</dbReference>
<dbReference type="PANTHER" id="PTHR31001:SF56">
    <property type="entry name" value="ZN(2)-C6 FUNGAL-TYPE DOMAIN-CONTAINING PROTEIN"/>
    <property type="match status" value="1"/>
</dbReference>
<evidence type="ECO:0000259" key="6">
    <source>
        <dbReference type="PROSITE" id="PS50048"/>
    </source>
</evidence>
<dbReference type="CDD" id="cd00067">
    <property type="entry name" value="GAL4"/>
    <property type="match status" value="1"/>
</dbReference>
<organism evidence="7 8">
    <name type="scientific">Mycena indigotica</name>
    <dbReference type="NCBI Taxonomy" id="2126181"/>
    <lineage>
        <taxon>Eukaryota</taxon>
        <taxon>Fungi</taxon>
        <taxon>Dikarya</taxon>
        <taxon>Basidiomycota</taxon>
        <taxon>Agaricomycotina</taxon>
        <taxon>Agaricomycetes</taxon>
        <taxon>Agaricomycetidae</taxon>
        <taxon>Agaricales</taxon>
        <taxon>Marasmiineae</taxon>
        <taxon>Mycenaceae</taxon>
        <taxon>Mycena</taxon>
    </lineage>
</organism>
<feature type="region of interest" description="Disordered" evidence="5">
    <location>
        <begin position="120"/>
        <end position="153"/>
    </location>
</feature>
<dbReference type="Gene3D" id="4.10.240.10">
    <property type="entry name" value="Zn(2)-C6 fungal-type DNA-binding domain"/>
    <property type="match status" value="1"/>
</dbReference>
<accession>A0A8H6SH17</accession>
<dbReference type="PROSITE" id="PS50048">
    <property type="entry name" value="ZN2_CY6_FUNGAL_2"/>
    <property type="match status" value="1"/>
</dbReference>
<evidence type="ECO:0000313" key="7">
    <source>
        <dbReference type="EMBL" id="KAF7298747.1"/>
    </source>
</evidence>
<keyword evidence="2" id="KW-0479">Metal-binding</keyword>
<keyword evidence="3" id="KW-0539">Nucleus</keyword>
<dbReference type="GeneID" id="59347409"/>
<comment type="caution">
    <text evidence="7">The sequence shown here is derived from an EMBL/GenBank/DDBJ whole genome shotgun (WGS) entry which is preliminary data.</text>
</comment>
<protein>
    <submittedName>
        <fullName evidence="7">Zn(2)-C6 fungal-type domain-containing protein</fullName>
    </submittedName>
</protein>
<feature type="domain" description="Zn(2)-C6 fungal-type" evidence="6">
    <location>
        <begin position="20"/>
        <end position="49"/>
    </location>
</feature>
<dbReference type="GO" id="GO:0005634">
    <property type="term" value="C:nucleus"/>
    <property type="evidence" value="ECO:0007669"/>
    <property type="project" value="UniProtKB-SubCell"/>
</dbReference>
<gene>
    <name evidence="7" type="ORF">MIND_00822200</name>
</gene>
<dbReference type="Pfam" id="PF04082">
    <property type="entry name" value="Fungal_trans"/>
    <property type="match status" value="1"/>
</dbReference>
<evidence type="ECO:0000256" key="5">
    <source>
        <dbReference type="SAM" id="MobiDB-lite"/>
    </source>
</evidence>
<dbReference type="SMART" id="SM00906">
    <property type="entry name" value="Fungal_trans"/>
    <property type="match status" value="1"/>
</dbReference>
<dbReference type="PANTHER" id="PTHR31001">
    <property type="entry name" value="UNCHARACTERIZED TRANSCRIPTIONAL REGULATORY PROTEIN"/>
    <property type="match status" value="1"/>
</dbReference>
<keyword evidence="4" id="KW-0175">Coiled coil</keyword>
<dbReference type="SUPFAM" id="SSF57701">
    <property type="entry name" value="Zn2/Cys6 DNA-binding domain"/>
    <property type="match status" value="1"/>
</dbReference>
<dbReference type="GO" id="GO:0000981">
    <property type="term" value="F:DNA-binding transcription factor activity, RNA polymerase II-specific"/>
    <property type="evidence" value="ECO:0007669"/>
    <property type="project" value="InterPro"/>
</dbReference>
<reference evidence="7" key="1">
    <citation type="submission" date="2020-05" db="EMBL/GenBank/DDBJ databases">
        <title>Mycena genomes resolve the evolution of fungal bioluminescence.</title>
        <authorList>
            <person name="Tsai I.J."/>
        </authorList>
    </citation>
    <scope>NUCLEOTIDE SEQUENCE</scope>
    <source>
        <strain evidence="7">171206Taipei</strain>
    </source>
</reference>
<dbReference type="InterPro" id="IPR007219">
    <property type="entry name" value="XnlR_reg_dom"/>
</dbReference>
<evidence type="ECO:0000256" key="4">
    <source>
        <dbReference type="SAM" id="Coils"/>
    </source>
</evidence>
<feature type="coiled-coil region" evidence="4">
    <location>
        <begin position="67"/>
        <end position="94"/>
    </location>
</feature>
<dbReference type="AlphaFoldDB" id="A0A8H6SH17"/>
<dbReference type="EMBL" id="JACAZF010000007">
    <property type="protein sequence ID" value="KAF7298747.1"/>
    <property type="molecule type" value="Genomic_DNA"/>
</dbReference>
<proteinExistence type="predicted"/>
<feature type="region of interest" description="Disordered" evidence="5">
    <location>
        <begin position="675"/>
        <end position="721"/>
    </location>
</feature>
<evidence type="ECO:0000256" key="1">
    <source>
        <dbReference type="ARBA" id="ARBA00004123"/>
    </source>
</evidence>
<dbReference type="InterPro" id="IPR050613">
    <property type="entry name" value="Sec_Metabolite_Reg"/>
</dbReference>
<comment type="subcellular location">
    <subcellularLocation>
        <location evidence="1">Nucleus</location>
    </subcellularLocation>
</comment>
<evidence type="ECO:0000256" key="3">
    <source>
        <dbReference type="ARBA" id="ARBA00023242"/>
    </source>
</evidence>
<evidence type="ECO:0000256" key="2">
    <source>
        <dbReference type="ARBA" id="ARBA00022723"/>
    </source>
</evidence>
<dbReference type="SMART" id="SM00066">
    <property type="entry name" value="GAL4"/>
    <property type="match status" value="1"/>
</dbReference>
<name>A0A8H6SH17_9AGAR</name>
<evidence type="ECO:0000313" key="8">
    <source>
        <dbReference type="Proteomes" id="UP000636479"/>
    </source>
</evidence>
<dbReference type="Proteomes" id="UP000636479">
    <property type="component" value="Unassembled WGS sequence"/>
</dbReference>
<feature type="compositionally biased region" description="Low complexity" evidence="5">
    <location>
        <begin position="123"/>
        <end position="148"/>
    </location>
</feature>
<dbReference type="RefSeq" id="XP_037218135.1">
    <property type="nucleotide sequence ID" value="XM_037364893.1"/>
</dbReference>
<sequence>MPAAGKEDRPRKKPGRVPTSCAECRRLKLRCDKNVPCGKCVSRGCGPICPDGQLASGKGHRLVLANTEELHDRIEILTSRIRELENGLRALNESCTERPHPLLSAELLQIKHSYTAHHRENLGQSRDSQTASSSSDSPGSDRGTTDSSVGRGEEENLIDAFGTLTVGPHGDSSFIGQTARTEYLVSAHSKPLTKTNPASFPTTTPRLPKRITDLSFPDCEVTDSDLASEVFGFLPPLSEAIRLCDIYFEHGAYLSFTLQRTELLDDVLDAVYRAGSFAMMRTHHSLSLLFSVFSIATLFDSDQEAYSVQAQEFHYLARAALALSSPVRHTTLAAVQSLLHMAHYVDLSDWEGDTASTNAAWLYMGTAIRLSFGLGLHLNSSRWKLTEEASQRRSRLFWQLFINDTWMSFSLGRPATISTGTIDCPPPADPPEVTMEDNGKGGTYFSWCCKYSVLMHNVVSSAFGVKPPAYNTILELDRKVRDFFIPTALRPTCGVEHPPVPNHVYLQRFLVLQMKETTLLNLHRAYFGQALTEKPDDLASHRFIPSVMATYRSAWRLIRGLVILWRDNRHLLTRMGAVWSPALSAGIVMCMLLVRSPTSKMAASSMEELDALATLFQDASNTCRFAAQMLQPVLILHRKAQQALDASVPHLNPENPCNVTPADLDRLGGRTHLIAAPPSGILAPSPSNSSAHSPTTGSRSTPRDLASIADGTPNSNNTDEDIVMHPSIAEDMRSFDLGEPSLFYGATFPPPEELGGVPFNGLTFTTPPPQAGFGSGFGMGFQGYGAAPPVVLDATWQSFVEQLGF</sequence>
<dbReference type="CDD" id="cd12148">
    <property type="entry name" value="fungal_TF_MHR"/>
    <property type="match status" value="1"/>
</dbReference>